<organism evidence="1 2">
    <name type="scientific">Peribacillus asahii</name>
    <dbReference type="NCBI Taxonomy" id="228899"/>
    <lineage>
        <taxon>Bacteria</taxon>
        <taxon>Bacillati</taxon>
        <taxon>Bacillota</taxon>
        <taxon>Bacilli</taxon>
        <taxon>Bacillales</taxon>
        <taxon>Bacillaceae</taxon>
        <taxon>Peribacillus</taxon>
    </lineage>
</organism>
<evidence type="ECO:0000313" key="2">
    <source>
        <dbReference type="Proteomes" id="UP000283095"/>
    </source>
</evidence>
<evidence type="ECO:0000313" key="1">
    <source>
        <dbReference type="EMBL" id="AZV42046.1"/>
    </source>
</evidence>
<proteinExistence type="predicted"/>
<dbReference type="EMBL" id="CP026095">
    <property type="protein sequence ID" value="AZV42046.1"/>
    <property type="molecule type" value="Genomic_DNA"/>
</dbReference>
<dbReference type="AlphaFoldDB" id="A0A3T0KNS4"/>
<reference evidence="1 2" key="1">
    <citation type="submission" date="2018-01" db="EMBL/GenBank/DDBJ databases">
        <title>Bacillus asahii Genome sequencing and assembly.</title>
        <authorList>
            <person name="Jiang H."/>
            <person name="Feng Y."/>
            <person name="Zhao F."/>
            <person name="Lin X."/>
        </authorList>
    </citation>
    <scope>NUCLEOTIDE SEQUENCE [LARGE SCALE GENOMIC DNA]</scope>
    <source>
        <strain evidence="1 2">OM18</strain>
    </source>
</reference>
<dbReference type="KEGG" id="pasa:BAOM_1436"/>
<gene>
    <name evidence="1" type="ORF">BAOM_1436</name>
</gene>
<accession>A0A3T0KNS4</accession>
<protein>
    <submittedName>
        <fullName evidence="1">Uncharacterized protein</fullName>
    </submittedName>
</protein>
<name>A0A3T0KNS4_9BACI</name>
<sequence length="48" mass="5761">MGDQIALLYSNGKLPVMEKKIRLKSYFRQEGANFLWKMKFKPFFFEIA</sequence>
<dbReference type="Proteomes" id="UP000283095">
    <property type="component" value="Chromosome"/>
</dbReference>